<dbReference type="RefSeq" id="WP_139986653.1">
    <property type="nucleotide sequence ID" value="NZ_VENP01000021.1"/>
</dbReference>
<gene>
    <name evidence="1" type="ORF">FH969_07245</name>
</gene>
<sequence>MIPVLGRAQESGWIGLLELFERLPRHWTLVGGQLVHYWCAVRGRWPERATDDADTVLDVRGEPHALLLVTGVLRDLGFAATGTTPTGHQHRWQRGDAVIDLLIPRHLGARADSRTGVSGGTTLATPGAQKVIDRSSIAPVKVGKRTGAILRPSLIGALVGKAAARSVALDRHRDRHLIDFGVLCSLLDPSDGVEAETLDRSERGRLTWMVSEMRTNRPAWAFVGGADRGLGRLELILDDQD</sequence>
<accession>A0A5C5BCC1</accession>
<comment type="caution">
    <text evidence="1">The sequence shown here is derived from an EMBL/GenBank/DDBJ whole genome shotgun (WGS) entry which is preliminary data.</text>
</comment>
<organism evidence="1 2">
    <name type="scientific">Miniimonas arenae</name>
    <dbReference type="NCBI Taxonomy" id="676201"/>
    <lineage>
        <taxon>Bacteria</taxon>
        <taxon>Bacillati</taxon>
        <taxon>Actinomycetota</taxon>
        <taxon>Actinomycetes</taxon>
        <taxon>Micrococcales</taxon>
        <taxon>Beutenbergiaceae</taxon>
        <taxon>Miniimonas</taxon>
    </lineage>
</organism>
<keyword evidence="2" id="KW-1185">Reference proteome</keyword>
<dbReference type="EMBL" id="VENP01000021">
    <property type="protein sequence ID" value="TNU74814.1"/>
    <property type="molecule type" value="Genomic_DNA"/>
</dbReference>
<evidence type="ECO:0008006" key="3">
    <source>
        <dbReference type="Google" id="ProtNLM"/>
    </source>
</evidence>
<name>A0A5C5BCC1_9MICO</name>
<dbReference type="AlphaFoldDB" id="A0A5C5BCC1"/>
<protein>
    <recommendedName>
        <fullName evidence="3">Nucleotidyltransferase family protein</fullName>
    </recommendedName>
</protein>
<reference evidence="1 2" key="1">
    <citation type="submission" date="2019-06" db="EMBL/GenBank/DDBJ databases">
        <title>Draft genome sequence of Miniimonas arenae KCTC 19750T isolated from sea sand.</title>
        <authorList>
            <person name="Park S.-J."/>
        </authorList>
    </citation>
    <scope>NUCLEOTIDE SEQUENCE [LARGE SCALE GENOMIC DNA]</scope>
    <source>
        <strain evidence="1 2">KCTC 19750</strain>
    </source>
</reference>
<evidence type="ECO:0000313" key="1">
    <source>
        <dbReference type="EMBL" id="TNU74814.1"/>
    </source>
</evidence>
<evidence type="ECO:0000313" key="2">
    <source>
        <dbReference type="Proteomes" id="UP000313849"/>
    </source>
</evidence>
<dbReference type="OrthoDB" id="5175769at2"/>
<dbReference type="Proteomes" id="UP000313849">
    <property type="component" value="Unassembled WGS sequence"/>
</dbReference>
<proteinExistence type="predicted"/>